<dbReference type="SUPFAM" id="SSF55874">
    <property type="entry name" value="ATPase domain of HSP90 chaperone/DNA topoisomerase II/histidine kinase"/>
    <property type="match status" value="1"/>
</dbReference>
<dbReference type="InterPro" id="IPR011006">
    <property type="entry name" value="CheY-like_superfamily"/>
</dbReference>
<evidence type="ECO:0000256" key="1">
    <source>
        <dbReference type="ARBA" id="ARBA00000085"/>
    </source>
</evidence>
<dbReference type="Pfam" id="PF02518">
    <property type="entry name" value="HATPase_c"/>
    <property type="match status" value="1"/>
</dbReference>
<dbReference type="GO" id="GO:0005886">
    <property type="term" value="C:plasma membrane"/>
    <property type="evidence" value="ECO:0007669"/>
    <property type="project" value="TreeGrafter"/>
</dbReference>
<dbReference type="InterPro" id="IPR036890">
    <property type="entry name" value="HATPase_C_sf"/>
</dbReference>
<dbReference type="PROSITE" id="PS50110">
    <property type="entry name" value="RESPONSE_REGULATORY"/>
    <property type="match status" value="1"/>
</dbReference>
<evidence type="ECO:0000256" key="3">
    <source>
        <dbReference type="ARBA" id="ARBA00022553"/>
    </source>
</evidence>
<dbReference type="PRINTS" id="PR00344">
    <property type="entry name" value="BCTRLSENSOR"/>
</dbReference>
<evidence type="ECO:0000256" key="6">
    <source>
        <dbReference type="PROSITE-ProRule" id="PRU00169"/>
    </source>
</evidence>
<feature type="domain" description="Response regulatory" evidence="9">
    <location>
        <begin position="511"/>
        <end position="625"/>
    </location>
</feature>
<evidence type="ECO:0000259" key="9">
    <source>
        <dbReference type="PROSITE" id="PS50110"/>
    </source>
</evidence>
<reference evidence="10 11" key="1">
    <citation type="submission" date="2018-01" db="EMBL/GenBank/DDBJ databases">
        <title>Genomic Sequence of Chromobacterium MWU13-2610 from wild cranberry bogs within the Cape Cod National Seashore.</title>
        <authorList>
            <person name="O'Hara-Hanley K."/>
            <person name="Soby S."/>
            <person name="Harrison A."/>
        </authorList>
    </citation>
    <scope>NUCLEOTIDE SEQUENCE [LARGE SCALE GENOMIC DNA]</scope>
    <source>
        <strain evidence="10 11">MWU13-2610</strain>
    </source>
</reference>
<proteinExistence type="predicted"/>
<keyword evidence="5" id="KW-0418">Kinase</keyword>
<dbReference type="SUPFAM" id="SSF47384">
    <property type="entry name" value="Homodimeric domain of signal transducing histidine kinase"/>
    <property type="match status" value="1"/>
</dbReference>
<keyword evidence="11" id="KW-1185">Reference proteome</keyword>
<evidence type="ECO:0000313" key="10">
    <source>
        <dbReference type="EMBL" id="POA98956.1"/>
    </source>
</evidence>
<evidence type="ECO:0000256" key="7">
    <source>
        <dbReference type="SAM" id="Phobius"/>
    </source>
</evidence>
<comment type="caution">
    <text evidence="10">The sequence shown here is derived from an EMBL/GenBank/DDBJ whole genome shotgun (WGS) entry which is preliminary data.</text>
</comment>
<feature type="modified residue" description="4-aspartylphosphate" evidence="6">
    <location>
        <position position="560"/>
    </location>
</feature>
<keyword evidence="3 6" id="KW-0597">Phosphoprotein</keyword>
<protein>
    <recommendedName>
        <fullName evidence="2">histidine kinase</fullName>
        <ecNumber evidence="2">2.7.13.3</ecNumber>
    </recommendedName>
</protein>
<dbReference type="SMART" id="SM00387">
    <property type="entry name" value="HATPase_c"/>
    <property type="match status" value="1"/>
</dbReference>
<evidence type="ECO:0000259" key="8">
    <source>
        <dbReference type="PROSITE" id="PS50109"/>
    </source>
</evidence>
<evidence type="ECO:0000256" key="2">
    <source>
        <dbReference type="ARBA" id="ARBA00012438"/>
    </source>
</evidence>
<evidence type="ECO:0000313" key="11">
    <source>
        <dbReference type="Proteomes" id="UP000236416"/>
    </source>
</evidence>
<dbReference type="Pfam" id="PF00512">
    <property type="entry name" value="HisKA"/>
    <property type="match status" value="1"/>
</dbReference>
<organism evidence="10 11">
    <name type="scientific">Chromobacterium sinusclupearum</name>
    <dbReference type="NCBI Taxonomy" id="2077146"/>
    <lineage>
        <taxon>Bacteria</taxon>
        <taxon>Pseudomonadati</taxon>
        <taxon>Pseudomonadota</taxon>
        <taxon>Betaproteobacteria</taxon>
        <taxon>Neisseriales</taxon>
        <taxon>Chromobacteriaceae</taxon>
        <taxon>Chromobacterium</taxon>
    </lineage>
</organism>
<evidence type="ECO:0000256" key="5">
    <source>
        <dbReference type="ARBA" id="ARBA00022777"/>
    </source>
</evidence>
<feature type="transmembrane region" description="Helical" evidence="7">
    <location>
        <begin position="66"/>
        <end position="86"/>
    </location>
</feature>
<dbReference type="InterPro" id="IPR003594">
    <property type="entry name" value="HATPase_dom"/>
</dbReference>
<dbReference type="AlphaFoldDB" id="A0A2K4MPD1"/>
<dbReference type="Proteomes" id="UP000236416">
    <property type="component" value="Unassembled WGS sequence"/>
</dbReference>
<accession>A0A2K4MPD1</accession>
<feature type="domain" description="Histidine kinase" evidence="8">
    <location>
        <begin position="283"/>
        <end position="495"/>
    </location>
</feature>
<dbReference type="PANTHER" id="PTHR43047:SF72">
    <property type="entry name" value="OSMOSENSING HISTIDINE PROTEIN KINASE SLN1"/>
    <property type="match status" value="1"/>
</dbReference>
<keyword evidence="4" id="KW-0808">Transferase</keyword>
<dbReference type="InterPro" id="IPR001789">
    <property type="entry name" value="Sig_transdc_resp-reg_receiver"/>
</dbReference>
<dbReference type="Gene3D" id="3.40.50.2300">
    <property type="match status" value="1"/>
</dbReference>
<gene>
    <name evidence="10" type="ORF">C2134_08845</name>
</gene>
<dbReference type="SMART" id="SM00448">
    <property type="entry name" value="REC"/>
    <property type="match status" value="1"/>
</dbReference>
<keyword evidence="7" id="KW-0812">Transmembrane</keyword>
<comment type="catalytic activity">
    <reaction evidence="1">
        <text>ATP + protein L-histidine = ADP + protein N-phospho-L-histidine.</text>
        <dbReference type="EC" id="2.7.13.3"/>
    </reaction>
</comment>
<dbReference type="SUPFAM" id="SSF52172">
    <property type="entry name" value="CheY-like"/>
    <property type="match status" value="1"/>
</dbReference>
<dbReference type="InterPro" id="IPR004358">
    <property type="entry name" value="Sig_transdc_His_kin-like_C"/>
</dbReference>
<dbReference type="GO" id="GO:0009927">
    <property type="term" value="F:histidine phosphotransfer kinase activity"/>
    <property type="evidence" value="ECO:0007669"/>
    <property type="project" value="TreeGrafter"/>
</dbReference>
<evidence type="ECO:0000256" key="4">
    <source>
        <dbReference type="ARBA" id="ARBA00022679"/>
    </source>
</evidence>
<dbReference type="EMBL" id="PPTF01000030">
    <property type="protein sequence ID" value="POA98956.1"/>
    <property type="molecule type" value="Genomic_DNA"/>
</dbReference>
<feature type="transmembrane region" description="Helical" evidence="7">
    <location>
        <begin position="224"/>
        <end position="243"/>
    </location>
</feature>
<dbReference type="Gene3D" id="1.10.287.130">
    <property type="match status" value="1"/>
</dbReference>
<dbReference type="GO" id="GO:0000155">
    <property type="term" value="F:phosphorelay sensor kinase activity"/>
    <property type="evidence" value="ECO:0007669"/>
    <property type="project" value="InterPro"/>
</dbReference>
<dbReference type="Gene3D" id="3.30.565.10">
    <property type="entry name" value="Histidine kinase-like ATPase, C-terminal domain"/>
    <property type="match status" value="1"/>
</dbReference>
<dbReference type="PANTHER" id="PTHR43047">
    <property type="entry name" value="TWO-COMPONENT HISTIDINE PROTEIN KINASE"/>
    <property type="match status" value="1"/>
</dbReference>
<dbReference type="EC" id="2.7.13.3" evidence="2"/>
<dbReference type="SMART" id="SM00388">
    <property type="entry name" value="HisKA"/>
    <property type="match status" value="1"/>
</dbReference>
<dbReference type="Pfam" id="PF00072">
    <property type="entry name" value="Response_reg"/>
    <property type="match status" value="1"/>
</dbReference>
<dbReference type="CDD" id="cd00082">
    <property type="entry name" value="HisKA"/>
    <property type="match status" value="1"/>
</dbReference>
<dbReference type="InterPro" id="IPR036097">
    <property type="entry name" value="HisK_dim/P_sf"/>
</dbReference>
<keyword evidence="7" id="KW-1133">Transmembrane helix</keyword>
<dbReference type="InterPro" id="IPR005467">
    <property type="entry name" value="His_kinase_dom"/>
</dbReference>
<dbReference type="InterPro" id="IPR003661">
    <property type="entry name" value="HisK_dim/P_dom"/>
</dbReference>
<dbReference type="PROSITE" id="PS50109">
    <property type="entry name" value="HIS_KIN"/>
    <property type="match status" value="1"/>
</dbReference>
<keyword evidence="7" id="KW-0472">Membrane</keyword>
<name>A0A2K4MPD1_9NEIS</name>
<sequence>MALERQTAAAGKLRPVLGDVPDSDDVVRRNRRHVHLQADLAGHPHGGEMSLAKRFSLSEILGYGRVFMAISLCATLLISAALYSSVIKRPIPDKASDLYWMVAQLQLSLNRVEMDAWRYQAGQIPRQEVDSSYAIAISKYRMYSQPSAANAILAAVPGFPELRTALAGVFERPPRQWSRQDAQQLSQDLAQLRPQLADFAVQARQRENSEMVQQMKLMENHQTMYLLGLTCWLGFLCLFWVVMHRFGKIKRQASQQQQILEREQAARAALVQSELARDTFLATISHEIRSPLQSIQTCVELLEYSVQRDTPGYGYLARLKHSTEHLLEQVRDIMDISALKNHQLTLEPAATDIAALIETVELAHRSNAEAKGLSLRIDCPVLPALWLDGHRLRQIVWNLLSNAIRYTDNGHIELTLRYHERQLEIWVRDTGVGIPDEIKAQLFRPFARGKNRRPGSSGLGLAIVHELVMLFGGSIKVSSQVGAGSCFRLLLPALEAASMTELEDAEPQPGRILLLDDDEHIRESYHALLEAKGYLVDTVATVPAAIERVLSQRYHLLLLDLQVGNASGYEVAEAARQTLTNLKTPVIGMTAFKQEFYDPRQTLLTGKLEKPFNFGQLQKLLTLHLPASRQGAARTA</sequence>